<reference evidence="1 2" key="1">
    <citation type="journal article" date="2018" name="Front. Plant Sci.">
        <title>Red Clover (Trifolium pratense) and Zigzag Clover (T. medium) - A Picture of Genomic Similarities and Differences.</title>
        <authorList>
            <person name="Dluhosova J."/>
            <person name="Istvanek J."/>
            <person name="Nedelnik J."/>
            <person name="Repkova J."/>
        </authorList>
    </citation>
    <scope>NUCLEOTIDE SEQUENCE [LARGE SCALE GENOMIC DNA]</scope>
    <source>
        <strain evidence="2">cv. 10/8</strain>
        <tissue evidence="1">Leaf</tissue>
    </source>
</reference>
<protein>
    <submittedName>
        <fullName evidence="1">Uncharacterized protein</fullName>
    </submittedName>
</protein>
<evidence type="ECO:0000313" key="1">
    <source>
        <dbReference type="EMBL" id="MCI66127.1"/>
    </source>
</evidence>
<organism evidence="1 2">
    <name type="scientific">Trifolium medium</name>
    <dbReference type="NCBI Taxonomy" id="97028"/>
    <lineage>
        <taxon>Eukaryota</taxon>
        <taxon>Viridiplantae</taxon>
        <taxon>Streptophyta</taxon>
        <taxon>Embryophyta</taxon>
        <taxon>Tracheophyta</taxon>
        <taxon>Spermatophyta</taxon>
        <taxon>Magnoliopsida</taxon>
        <taxon>eudicotyledons</taxon>
        <taxon>Gunneridae</taxon>
        <taxon>Pentapetalae</taxon>
        <taxon>rosids</taxon>
        <taxon>fabids</taxon>
        <taxon>Fabales</taxon>
        <taxon>Fabaceae</taxon>
        <taxon>Papilionoideae</taxon>
        <taxon>50 kb inversion clade</taxon>
        <taxon>NPAAA clade</taxon>
        <taxon>Hologalegina</taxon>
        <taxon>IRL clade</taxon>
        <taxon>Trifolieae</taxon>
        <taxon>Trifolium</taxon>
    </lineage>
</organism>
<comment type="caution">
    <text evidence="1">The sequence shown here is derived from an EMBL/GenBank/DDBJ whole genome shotgun (WGS) entry which is preliminary data.</text>
</comment>
<sequence length="35" mass="3815">FIQASASTAIEGTVLVDRVEPSLGCFARDLKLFLF</sequence>
<keyword evidence="2" id="KW-1185">Reference proteome</keyword>
<accession>A0A392TZY6</accession>
<dbReference type="AlphaFoldDB" id="A0A392TZY6"/>
<dbReference type="EMBL" id="LXQA010689224">
    <property type="protein sequence ID" value="MCI66127.1"/>
    <property type="molecule type" value="Genomic_DNA"/>
</dbReference>
<dbReference type="Proteomes" id="UP000265520">
    <property type="component" value="Unassembled WGS sequence"/>
</dbReference>
<evidence type="ECO:0000313" key="2">
    <source>
        <dbReference type="Proteomes" id="UP000265520"/>
    </source>
</evidence>
<proteinExistence type="predicted"/>
<feature type="non-terminal residue" evidence="1">
    <location>
        <position position="1"/>
    </location>
</feature>
<name>A0A392TZY6_9FABA</name>